<gene>
    <name evidence="2" type="ORF">SAMN05192583_1817</name>
</gene>
<proteinExistence type="predicted"/>
<dbReference type="InterPro" id="IPR004843">
    <property type="entry name" value="Calcineurin-like_PHP"/>
</dbReference>
<dbReference type="GO" id="GO:0016787">
    <property type="term" value="F:hydrolase activity"/>
    <property type="evidence" value="ECO:0007669"/>
    <property type="project" value="InterPro"/>
</dbReference>
<dbReference type="RefSeq" id="WP_093665407.1">
    <property type="nucleotide sequence ID" value="NZ_FOCF01000004.1"/>
</dbReference>
<feature type="domain" description="Calcineurin-like phosphoesterase" evidence="1">
    <location>
        <begin position="1"/>
        <end position="54"/>
    </location>
</feature>
<dbReference type="Proteomes" id="UP000199206">
    <property type="component" value="Unassembled WGS sequence"/>
</dbReference>
<evidence type="ECO:0000313" key="2">
    <source>
        <dbReference type="EMBL" id="SEN03187.1"/>
    </source>
</evidence>
<sequence length="80" mass="8223">MKIAAISDIHGNLGALKAVLADAAEQRADLIVNLGDICSGGLQPAETAELLRGLAGEHAFTECERLKSAGRGWPVVIGGD</sequence>
<dbReference type="Pfam" id="PF00149">
    <property type="entry name" value="Metallophos"/>
    <property type="match status" value="1"/>
</dbReference>
<dbReference type="CDD" id="cd00838">
    <property type="entry name" value="MPP_superfamily"/>
    <property type="match status" value="1"/>
</dbReference>
<accession>A0A1H8D9M1</accession>
<dbReference type="Gene3D" id="3.60.21.10">
    <property type="match status" value="1"/>
</dbReference>
<reference evidence="3" key="1">
    <citation type="submission" date="2016-10" db="EMBL/GenBank/DDBJ databases">
        <authorList>
            <person name="Varghese N."/>
            <person name="Submissions S."/>
        </authorList>
    </citation>
    <scope>NUCLEOTIDE SEQUENCE [LARGE SCALE GENOMIC DNA]</scope>
    <source>
        <strain evidence="3">S6-262</strain>
    </source>
</reference>
<dbReference type="SUPFAM" id="SSF56300">
    <property type="entry name" value="Metallo-dependent phosphatases"/>
    <property type="match status" value="1"/>
</dbReference>
<dbReference type="AlphaFoldDB" id="A0A1H8D9M1"/>
<evidence type="ECO:0000259" key="1">
    <source>
        <dbReference type="Pfam" id="PF00149"/>
    </source>
</evidence>
<keyword evidence="3" id="KW-1185">Reference proteome</keyword>
<protein>
    <submittedName>
        <fullName evidence="2">Calcineurin-like phosphoesterase superfamily domain-containing protein</fullName>
    </submittedName>
</protein>
<dbReference type="STRING" id="1166340.SAMN05192583_1817"/>
<organism evidence="2 3">
    <name type="scientific">Sphingomonas gellani</name>
    <dbReference type="NCBI Taxonomy" id="1166340"/>
    <lineage>
        <taxon>Bacteria</taxon>
        <taxon>Pseudomonadati</taxon>
        <taxon>Pseudomonadota</taxon>
        <taxon>Alphaproteobacteria</taxon>
        <taxon>Sphingomonadales</taxon>
        <taxon>Sphingomonadaceae</taxon>
        <taxon>Sphingomonas</taxon>
    </lineage>
</organism>
<name>A0A1H8D9M1_9SPHN</name>
<evidence type="ECO:0000313" key="3">
    <source>
        <dbReference type="Proteomes" id="UP000199206"/>
    </source>
</evidence>
<dbReference type="InterPro" id="IPR029052">
    <property type="entry name" value="Metallo-depent_PP-like"/>
</dbReference>
<dbReference type="OrthoDB" id="9813918at2"/>
<dbReference type="EMBL" id="FOCF01000004">
    <property type="protein sequence ID" value="SEN03187.1"/>
    <property type="molecule type" value="Genomic_DNA"/>
</dbReference>